<dbReference type="AlphaFoldDB" id="A0AAP3XQW8"/>
<dbReference type="Proteomes" id="UP001301140">
    <property type="component" value="Unassembled WGS sequence"/>
</dbReference>
<evidence type="ECO:0000313" key="2">
    <source>
        <dbReference type="EMBL" id="MDF1585777.1"/>
    </source>
</evidence>
<gene>
    <name evidence="2" type="ORF">PZ740_05185</name>
</gene>
<dbReference type="SUPFAM" id="SSF53218">
    <property type="entry name" value="Molybdenum cofactor biosynthesis proteins"/>
    <property type="match status" value="1"/>
</dbReference>
<dbReference type="InterPro" id="IPR001453">
    <property type="entry name" value="MoaB/Mog_dom"/>
</dbReference>
<keyword evidence="3" id="KW-1185">Reference proteome</keyword>
<dbReference type="Pfam" id="PF00994">
    <property type="entry name" value="MoCF_biosynth"/>
    <property type="match status" value="1"/>
</dbReference>
<dbReference type="PANTHER" id="PTHR13939:SF0">
    <property type="entry name" value="NMN AMIDOHYDROLASE-LIKE PROTEIN YFAY"/>
    <property type="match status" value="1"/>
</dbReference>
<dbReference type="RefSeq" id="WP_327788193.1">
    <property type="nucleotide sequence ID" value="NZ_JARGEQ010000040.1"/>
</dbReference>
<evidence type="ECO:0000313" key="3">
    <source>
        <dbReference type="Proteomes" id="UP001301140"/>
    </source>
</evidence>
<protein>
    <submittedName>
        <fullName evidence="2">Molybdopterin-binding protein</fullName>
    </submittedName>
</protein>
<organism evidence="2 3">
    <name type="scientific">Marinimicrococcus flavescens</name>
    <dbReference type="NCBI Taxonomy" id="3031815"/>
    <lineage>
        <taxon>Bacteria</taxon>
        <taxon>Pseudomonadati</taxon>
        <taxon>Pseudomonadota</taxon>
        <taxon>Alphaproteobacteria</taxon>
        <taxon>Geminicoccales</taxon>
        <taxon>Geminicoccaceae</taxon>
        <taxon>Marinimicrococcus</taxon>
    </lineage>
</organism>
<feature type="domain" description="MoaB/Mog" evidence="1">
    <location>
        <begin position="9"/>
        <end position="169"/>
    </location>
</feature>
<dbReference type="SMART" id="SM00852">
    <property type="entry name" value="MoCF_biosynth"/>
    <property type="match status" value="1"/>
</dbReference>
<evidence type="ECO:0000259" key="1">
    <source>
        <dbReference type="SMART" id="SM00852"/>
    </source>
</evidence>
<name>A0AAP3XQW8_9PROT</name>
<sequence length="251" mass="26803">MSETNPTAGLVVVGNEILSGRTADANMSYLGQALGALGIRLVEARVVADEEASIVEAVNALRARCTYVFTTGGIGPTHDDITSACVAAAVGRPMERNKEAERRLLAFYPPEKVNEARMKMADMPVGAELIDNPVSVAPGFRVENVYVLPGVPRIMQAMFELLRHRLKGGAPLRSKTVVCYCGEGEIATALGAIQKDHPGVDIGSYPFMRMGTPGTSIVFRSTDEAAIASATSALLEETRSRGFETDEQMLA</sequence>
<dbReference type="PANTHER" id="PTHR13939">
    <property type="entry name" value="NICOTINAMIDE-NUCLEOTIDE AMIDOHYDROLASE PNCC"/>
    <property type="match status" value="1"/>
</dbReference>
<dbReference type="Pfam" id="PF24102">
    <property type="entry name" value="FLAD1_M"/>
    <property type="match status" value="1"/>
</dbReference>
<proteinExistence type="predicted"/>
<accession>A0AAP3XQW8</accession>
<dbReference type="InterPro" id="IPR056596">
    <property type="entry name" value="FLAD1_M"/>
</dbReference>
<dbReference type="Gene3D" id="3.40.980.10">
    <property type="entry name" value="MoaB/Mog-like domain"/>
    <property type="match status" value="1"/>
</dbReference>
<dbReference type="EMBL" id="JARGEQ010000040">
    <property type="protein sequence ID" value="MDF1585777.1"/>
    <property type="molecule type" value="Genomic_DNA"/>
</dbReference>
<dbReference type="CDD" id="cd00885">
    <property type="entry name" value="cinA"/>
    <property type="match status" value="1"/>
</dbReference>
<reference evidence="2 3" key="1">
    <citation type="submission" date="2023-03" db="EMBL/GenBank/DDBJ databases">
        <title>YIM 152171 draft genome.</title>
        <authorList>
            <person name="Yang Z."/>
        </authorList>
    </citation>
    <scope>NUCLEOTIDE SEQUENCE [LARGE SCALE GENOMIC DNA]</scope>
    <source>
        <strain evidence="2 3">YIM 152171</strain>
    </source>
</reference>
<comment type="caution">
    <text evidence="2">The sequence shown here is derived from an EMBL/GenBank/DDBJ whole genome shotgun (WGS) entry which is preliminary data.</text>
</comment>
<dbReference type="InterPro" id="IPR050101">
    <property type="entry name" value="CinA"/>
</dbReference>
<dbReference type="InterPro" id="IPR036425">
    <property type="entry name" value="MoaB/Mog-like_dom_sf"/>
</dbReference>